<keyword evidence="5" id="KW-1185">Reference proteome</keyword>
<dbReference type="OrthoDB" id="65569at2759"/>
<keyword evidence="2" id="KW-0378">Hydrolase</keyword>
<evidence type="ECO:0000313" key="6">
    <source>
        <dbReference type="RefSeq" id="XP_034252322.1"/>
    </source>
</evidence>
<dbReference type="SUPFAM" id="SSF51445">
    <property type="entry name" value="(Trans)glycosidases"/>
    <property type="match status" value="1"/>
</dbReference>
<comment type="similarity">
    <text evidence="1 4">Belongs to the glycosyl hydrolase 1 family.</text>
</comment>
<dbReference type="GeneID" id="117651890"/>
<evidence type="ECO:0000256" key="4">
    <source>
        <dbReference type="RuleBase" id="RU003690"/>
    </source>
</evidence>
<sequence>MKDGWPFLPITGKFAARPLQRATQRDLECPSGHRTSRELAPLDQGATDLGNFWRCRAMAGVKFTEMMLVLWLLAVGSVTAIPTEDDEARFALPDDLLVGAGVAAIQTEGAWNEGGKSPSVWDVAFHSGNLIPLGYATNLHDKAADSYHRFREDLDAAVQMKLQMYRMSISWARLLPDADSSKPNQEGVDYYHTVIDEVLKRNITPLVTMYHFDHPQILEDEFKGWLDRRMVAKFGEYAAFVLKEYGSKVKLWTTVNEPNIYCSFLEGLIETGRGEPLNATDTVNVYPCLHYFLLAHGQAYRAFRDGNFEGKIGFTVTTLLSRPTSTSPEDVYASESFNQMFAGMLLHPLVYGDYPQIVKNIAGDKLLKFTDDEKEMLKNSTDYIGLNVYYGMAVQYKDPATPRRNIRVPLLQLFKEANFLEVGYRSPTGESLEEYPLPMIAPDAMRSALLWTWFTYKLPIMITENGIGYQDMLGVHDHQRAVYHSAFMRAMVSTIHDFGTKIMGYSAWSLIDSYEWQWGFSRDFGLVHVDYEHGSLNRTLKDSASFWVELAERRVVPLVVPSSSPFNRVSPALLLALAFARAVSDI</sequence>
<evidence type="ECO:0000256" key="2">
    <source>
        <dbReference type="ARBA" id="ARBA00022801"/>
    </source>
</evidence>
<dbReference type="Gene3D" id="3.20.20.80">
    <property type="entry name" value="Glycosidases"/>
    <property type="match status" value="1"/>
</dbReference>
<dbReference type="InterPro" id="IPR001360">
    <property type="entry name" value="Glyco_hydro_1"/>
</dbReference>
<reference evidence="6" key="1">
    <citation type="submission" date="2025-08" db="UniProtKB">
        <authorList>
            <consortium name="RefSeq"/>
        </authorList>
    </citation>
    <scope>IDENTIFICATION</scope>
    <source>
        <tissue evidence="6">Total insect</tissue>
    </source>
</reference>
<dbReference type="PANTHER" id="PTHR10353">
    <property type="entry name" value="GLYCOSYL HYDROLASE"/>
    <property type="match status" value="1"/>
</dbReference>
<dbReference type="Pfam" id="PF00232">
    <property type="entry name" value="Glyco_hydro_1"/>
    <property type="match status" value="1"/>
</dbReference>
<accession>A0A6P9A385</accession>
<dbReference type="Proteomes" id="UP000515158">
    <property type="component" value="Unplaced"/>
</dbReference>
<dbReference type="KEGG" id="tpal:117651890"/>
<protein>
    <submittedName>
        <fullName evidence="6">Beta-glucosidase 6 isoform X1</fullName>
    </submittedName>
</protein>
<dbReference type="GO" id="GO:0005975">
    <property type="term" value="P:carbohydrate metabolic process"/>
    <property type="evidence" value="ECO:0007669"/>
    <property type="project" value="InterPro"/>
</dbReference>
<name>A0A6P9A385_THRPL</name>
<organism evidence="6">
    <name type="scientific">Thrips palmi</name>
    <name type="common">Melon thrips</name>
    <dbReference type="NCBI Taxonomy" id="161013"/>
    <lineage>
        <taxon>Eukaryota</taxon>
        <taxon>Metazoa</taxon>
        <taxon>Ecdysozoa</taxon>
        <taxon>Arthropoda</taxon>
        <taxon>Hexapoda</taxon>
        <taxon>Insecta</taxon>
        <taxon>Pterygota</taxon>
        <taxon>Neoptera</taxon>
        <taxon>Paraneoptera</taxon>
        <taxon>Thysanoptera</taxon>
        <taxon>Terebrantia</taxon>
        <taxon>Thripoidea</taxon>
        <taxon>Thripidae</taxon>
        <taxon>Thrips</taxon>
    </lineage>
</organism>
<keyword evidence="3" id="KW-0326">Glycosidase</keyword>
<dbReference type="InParanoid" id="A0A6P9A385"/>
<evidence type="ECO:0000313" key="5">
    <source>
        <dbReference type="Proteomes" id="UP000515158"/>
    </source>
</evidence>
<proteinExistence type="inferred from homology"/>
<evidence type="ECO:0000256" key="1">
    <source>
        <dbReference type="ARBA" id="ARBA00010838"/>
    </source>
</evidence>
<dbReference type="PANTHER" id="PTHR10353:SF36">
    <property type="entry name" value="LP05116P"/>
    <property type="match status" value="1"/>
</dbReference>
<dbReference type="RefSeq" id="XP_034252322.1">
    <property type="nucleotide sequence ID" value="XM_034396431.1"/>
</dbReference>
<dbReference type="PRINTS" id="PR00131">
    <property type="entry name" value="GLHYDRLASE1"/>
</dbReference>
<dbReference type="AlphaFoldDB" id="A0A6P9A385"/>
<dbReference type="InterPro" id="IPR017853">
    <property type="entry name" value="GH"/>
</dbReference>
<gene>
    <name evidence="6" type="primary">LOC117651890</name>
</gene>
<dbReference type="GO" id="GO:0008422">
    <property type="term" value="F:beta-glucosidase activity"/>
    <property type="evidence" value="ECO:0007669"/>
    <property type="project" value="TreeGrafter"/>
</dbReference>
<evidence type="ECO:0000256" key="3">
    <source>
        <dbReference type="ARBA" id="ARBA00023295"/>
    </source>
</evidence>